<evidence type="ECO:0000256" key="7">
    <source>
        <dbReference type="ARBA" id="ARBA00048741"/>
    </source>
</evidence>
<dbReference type="Pfam" id="PF00733">
    <property type="entry name" value="Asn_synthase"/>
    <property type="match status" value="1"/>
</dbReference>
<reference evidence="9 10" key="1">
    <citation type="submission" date="2023-05" db="EMBL/GenBank/DDBJ databases">
        <title>Genome sequence of Pinibacter sp. MAH-24.</title>
        <authorList>
            <person name="Huq M.A."/>
        </authorList>
    </citation>
    <scope>NUCLEOTIDE SEQUENCE [LARGE SCALE GENOMIC DNA]</scope>
    <source>
        <strain evidence="9 10">MAH-24</strain>
    </source>
</reference>
<evidence type="ECO:0000256" key="2">
    <source>
        <dbReference type="ARBA" id="ARBA00005752"/>
    </source>
</evidence>
<keyword evidence="6" id="KW-0315">Glutamine amidotransferase</keyword>
<dbReference type="NCBIfam" id="TIGR01536">
    <property type="entry name" value="asn_synth_AEB"/>
    <property type="match status" value="1"/>
</dbReference>
<dbReference type="PANTHER" id="PTHR43284:SF1">
    <property type="entry name" value="ASPARAGINE SYNTHETASE"/>
    <property type="match status" value="1"/>
</dbReference>
<dbReference type="Pfam" id="PF13537">
    <property type="entry name" value="GATase_7"/>
    <property type="match status" value="1"/>
</dbReference>
<gene>
    <name evidence="9" type="primary">asnB</name>
    <name evidence="9" type="ORF">QJ048_02280</name>
</gene>
<feature type="domain" description="Glutamine amidotransferase type-2" evidence="8">
    <location>
        <begin position="2"/>
        <end position="218"/>
    </location>
</feature>
<evidence type="ECO:0000259" key="8">
    <source>
        <dbReference type="PROSITE" id="PS51278"/>
    </source>
</evidence>
<dbReference type="PROSITE" id="PS51278">
    <property type="entry name" value="GATASE_TYPE_2"/>
    <property type="match status" value="1"/>
</dbReference>
<dbReference type="InterPro" id="IPR001962">
    <property type="entry name" value="Asn_synthase"/>
</dbReference>
<dbReference type="CDD" id="cd00712">
    <property type="entry name" value="AsnB"/>
    <property type="match status" value="1"/>
</dbReference>
<dbReference type="EC" id="6.3.5.4" evidence="3"/>
<evidence type="ECO:0000313" key="9">
    <source>
        <dbReference type="EMBL" id="MDI3318578.1"/>
    </source>
</evidence>
<accession>A0ABT6R7N9</accession>
<evidence type="ECO:0000256" key="6">
    <source>
        <dbReference type="ARBA" id="ARBA00022962"/>
    </source>
</evidence>
<dbReference type="GO" id="GO:0004066">
    <property type="term" value="F:asparagine synthase (glutamine-hydrolyzing) activity"/>
    <property type="evidence" value="ECO:0007669"/>
    <property type="project" value="UniProtKB-EC"/>
</dbReference>
<name>A0ABT6R7N9_9BACT</name>
<dbReference type="InterPro" id="IPR051786">
    <property type="entry name" value="ASN_synthetase/amidase"/>
</dbReference>
<keyword evidence="10" id="KW-1185">Reference proteome</keyword>
<organism evidence="9 10">
    <name type="scientific">Pinibacter soli</name>
    <dbReference type="NCBI Taxonomy" id="3044211"/>
    <lineage>
        <taxon>Bacteria</taxon>
        <taxon>Pseudomonadati</taxon>
        <taxon>Bacteroidota</taxon>
        <taxon>Chitinophagia</taxon>
        <taxon>Chitinophagales</taxon>
        <taxon>Chitinophagaceae</taxon>
        <taxon>Pinibacter</taxon>
    </lineage>
</organism>
<keyword evidence="4" id="KW-0547">Nucleotide-binding</keyword>
<dbReference type="InterPro" id="IPR029055">
    <property type="entry name" value="Ntn_hydrolases_N"/>
</dbReference>
<comment type="caution">
    <text evidence="9">The sequence shown here is derived from an EMBL/GenBank/DDBJ whole genome shotgun (WGS) entry which is preliminary data.</text>
</comment>
<comment type="pathway">
    <text evidence="1">Amino-acid biosynthesis; L-asparagine biosynthesis; L-asparagine from L-aspartate (L-Gln route): step 1/1.</text>
</comment>
<dbReference type="Gene3D" id="3.60.20.10">
    <property type="entry name" value="Glutamine Phosphoribosylpyrophosphate, subunit 1, domain 1"/>
    <property type="match status" value="1"/>
</dbReference>
<comment type="similarity">
    <text evidence="2">Belongs to the asparagine synthetase family.</text>
</comment>
<keyword evidence="5" id="KW-0067">ATP-binding</keyword>
<dbReference type="SUPFAM" id="SSF52402">
    <property type="entry name" value="Adenine nucleotide alpha hydrolases-like"/>
    <property type="match status" value="1"/>
</dbReference>
<dbReference type="SUPFAM" id="SSF56235">
    <property type="entry name" value="N-terminal nucleophile aminohydrolases (Ntn hydrolases)"/>
    <property type="match status" value="1"/>
</dbReference>
<comment type="catalytic activity">
    <reaction evidence="7">
        <text>L-aspartate + L-glutamine + ATP + H2O = L-asparagine + L-glutamate + AMP + diphosphate + H(+)</text>
        <dbReference type="Rhea" id="RHEA:12228"/>
        <dbReference type="ChEBI" id="CHEBI:15377"/>
        <dbReference type="ChEBI" id="CHEBI:15378"/>
        <dbReference type="ChEBI" id="CHEBI:29985"/>
        <dbReference type="ChEBI" id="CHEBI:29991"/>
        <dbReference type="ChEBI" id="CHEBI:30616"/>
        <dbReference type="ChEBI" id="CHEBI:33019"/>
        <dbReference type="ChEBI" id="CHEBI:58048"/>
        <dbReference type="ChEBI" id="CHEBI:58359"/>
        <dbReference type="ChEBI" id="CHEBI:456215"/>
        <dbReference type="EC" id="6.3.5.4"/>
    </reaction>
</comment>
<keyword evidence="9" id="KW-0436">Ligase</keyword>
<proteinExistence type="inferred from homology"/>
<dbReference type="InterPro" id="IPR033738">
    <property type="entry name" value="AsnB_N"/>
</dbReference>
<dbReference type="EMBL" id="JASBRG010000001">
    <property type="protein sequence ID" value="MDI3318578.1"/>
    <property type="molecule type" value="Genomic_DNA"/>
</dbReference>
<dbReference type="InterPro" id="IPR014729">
    <property type="entry name" value="Rossmann-like_a/b/a_fold"/>
</dbReference>
<evidence type="ECO:0000313" key="10">
    <source>
        <dbReference type="Proteomes" id="UP001226434"/>
    </source>
</evidence>
<sequence>MCGIAGIITTDTSFISEQRLLQMTNALQHRGPERERFWTNDERTVGFSHRRLRIIDLSEAGAQPMHCLNRYTIVYNGEIYNYIEIKETLQKQGYSFASHSDTEVILAAYDCWKEKCLQQFDGMFAFAIWDNIEKKLFAARDRFGEKPFFYHFDQNNNFLFASEMKAMWAAGVVKEMNNSMLLNYLSLGWVQNPVDSMETFYSGIFQLPHASYLIFSLYENDLSINRYWDIDKEKIIDITSEKAIEQFAELFTTSVKRRLRSDVAVGTSLSGGLDSSSVVATIKKISAGADLTSFSAVFPNFEKDESKYVDNVKTQFNLKSFTTTPTADGFINDFEKLCYHQEEPFGSASIYAQFKVFELAKQNDVTVLLDGQGADETLAGYSKYIHWFLQELFTSKFHAFKQQKKMLVQNKIAFDWGFKNYVAALLPAQTASQLQKKYLSLALNNRDIKRDFVEAFLDREMMYKPIVTKLNDILYFNSMQFGLQELLRYADRNAMAHGREVRLPFLAHELVEFIFSIPAELKINNGFTKNILRQTMQHSLPASIVWRKDKVGFEPPQKKWMQEQQIQDYIMHAKEKLVAEKIMNENILHKPIKAKGSTESNNNDFYYLVAGKML</sequence>
<dbReference type="PIRSF" id="PIRSF001589">
    <property type="entry name" value="Asn_synthetase_glu-h"/>
    <property type="match status" value="1"/>
</dbReference>
<dbReference type="Proteomes" id="UP001226434">
    <property type="component" value="Unassembled WGS sequence"/>
</dbReference>
<dbReference type="InterPro" id="IPR017932">
    <property type="entry name" value="GATase_2_dom"/>
</dbReference>
<dbReference type="PANTHER" id="PTHR43284">
    <property type="entry name" value="ASPARAGINE SYNTHETASE (GLUTAMINE-HYDROLYZING)"/>
    <property type="match status" value="1"/>
</dbReference>
<dbReference type="RefSeq" id="WP_282332707.1">
    <property type="nucleotide sequence ID" value="NZ_JASBRG010000001.1"/>
</dbReference>
<protein>
    <recommendedName>
        <fullName evidence="3">asparagine synthase (glutamine-hydrolyzing)</fullName>
        <ecNumber evidence="3">6.3.5.4</ecNumber>
    </recommendedName>
</protein>
<dbReference type="CDD" id="cd01991">
    <property type="entry name" value="Asn_synthase_B_C"/>
    <property type="match status" value="1"/>
</dbReference>
<dbReference type="InterPro" id="IPR006426">
    <property type="entry name" value="Asn_synth_AEB"/>
</dbReference>
<evidence type="ECO:0000256" key="5">
    <source>
        <dbReference type="ARBA" id="ARBA00022840"/>
    </source>
</evidence>
<evidence type="ECO:0000256" key="1">
    <source>
        <dbReference type="ARBA" id="ARBA00005187"/>
    </source>
</evidence>
<evidence type="ECO:0000256" key="3">
    <source>
        <dbReference type="ARBA" id="ARBA00012737"/>
    </source>
</evidence>
<dbReference type="Gene3D" id="3.40.50.620">
    <property type="entry name" value="HUPs"/>
    <property type="match status" value="1"/>
</dbReference>
<evidence type="ECO:0000256" key="4">
    <source>
        <dbReference type="ARBA" id="ARBA00022741"/>
    </source>
</evidence>